<accession>A0A1H4WSR1</accession>
<evidence type="ECO:0000259" key="3">
    <source>
        <dbReference type="PROSITE" id="PS51898"/>
    </source>
</evidence>
<dbReference type="InterPro" id="IPR013762">
    <property type="entry name" value="Integrase-like_cat_sf"/>
</dbReference>
<dbReference type="Proteomes" id="UP000198742">
    <property type="component" value="Unassembled WGS sequence"/>
</dbReference>
<evidence type="ECO:0000256" key="2">
    <source>
        <dbReference type="SAM" id="MobiDB-lite"/>
    </source>
</evidence>
<evidence type="ECO:0000313" key="5">
    <source>
        <dbReference type="Proteomes" id="UP000198742"/>
    </source>
</evidence>
<proteinExistence type="predicted"/>
<dbReference type="GO" id="GO:0006310">
    <property type="term" value="P:DNA recombination"/>
    <property type="evidence" value="ECO:0007669"/>
    <property type="project" value="UniProtKB-KW"/>
</dbReference>
<evidence type="ECO:0000256" key="1">
    <source>
        <dbReference type="ARBA" id="ARBA00023172"/>
    </source>
</evidence>
<dbReference type="CDD" id="cd00397">
    <property type="entry name" value="DNA_BRE_C"/>
    <property type="match status" value="1"/>
</dbReference>
<feature type="compositionally biased region" description="Basic and acidic residues" evidence="2">
    <location>
        <begin position="74"/>
        <end position="87"/>
    </location>
</feature>
<dbReference type="AlphaFoldDB" id="A0A1H4WSR1"/>
<dbReference type="Pfam" id="PF00589">
    <property type="entry name" value="Phage_integrase"/>
    <property type="match status" value="1"/>
</dbReference>
<sequence>MSTMVNAGPPAPPGHQTPRLRPLPGGQPTGHHSPTPSPLDVPDGTTPPRGDAKSSPFDRLTAAASFRVPTPEDGPDRDGNRSWHDPDPGAGSHLGEGRTPYDRALNRWADGVSRSRARTRFRMAKRLLVADMDTPVEAQDLRAFPWHQLSVEDAQDFHRAVYRRYDKQSSRNDIVCPLRAIVVQCYATGLISALRREELLEALNTLAPGRSTRRHRITDDEFDALMEVCLTTGTAFARARNSAIIALFRTTGLRVSELTRIDLCDWDRREDTIHLRMTKNADPHTLFLHPGTKALLVDWLAVRGTKPGKLFCSMHGPIDRAMTPSSVRYMLANRCDVAGIPHFGTHDFRRTFATEMLRQYDAALVSKLLNHRKLSSTLIYDMSTDDEMRHAVASIALGPFHEGGAA</sequence>
<gene>
    <name evidence="4" type="ORF">SAMN04489844_3339</name>
</gene>
<feature type="region of interest" description="Disordered" evidence="2">
    <location>
        <begin position="1"/>
        <end position="100"/>
    </location>
</feature>
<dbReference type="GO" id="GO:0003677">
    <property type="term" value="F:DNA binding"/>
    <property type="evidence" value="ECO:0007669"/>
    <property type="project" value="InterPro"/>
</dbReference>
<feature type="domain" description="Tyr recombinase" evidence="3">
    <location>
        <begin position="212"/>
        <end position="393"/>
    </location>
</feature>
<dbReference type="PANTHER" id="PTHR30349">
    <property type="entry name" value="PHAGE INTEGRASE-RELATED"/>
    <property type="match status" value="1"/>
</dbReference>
<protein>
    <submittedName>
        <fullName evidence="4">Phage integrase family protein</fullName>
    </submittedName>
</protein>
<dbReference type="STRING" id="402596.SAMN04489844_3339"/>
<reference evidence="5" key="1">
    <citation type="submission" date="2016-10" db="EMBL/GenBank/DDBJ databases">
        <authorList>
            <person name="Varghese N."/>
            <person name="Submissions S."/>
        </authorList>
    </citation>
    <scope>NUCLEOTIDE SEQUENCE [LARGE SCALE GENOMIC DNA]</scope>
    <source>
        <strain evidence="5">DSM 22017</strain>
    </source>
</reference>
<dbReference type="PROSITE" id="PS51898">
    <property type="entry name" value="TYR_RECOMBINASE"/>
    <property type="match status" value="1"/>
</dbReference>
<organism evidence="4 5">
    <name type="scientific">Nocardioides exalbidus</name>
    <dbReference type="NCBI Taxonomy" id="402596"/>
    <lineage>
        <taxon>Bacteria</taxon>
        <taxon>Bacillati</taxon>
        <taxon>Actinomycetota</taxon>
        <taxon>Actinomycetes</taxon>
        <taxon>Propionibacteriales</taxon>
        <taxon>Nocardioidaceae</taxon>
        <taxon>Nocardioides</taxon>
    </lineage>
</organism>
<dbReference type="InterPro" id="IPR011010">
    <property type="entry name" value="DNA_brk_join_enz"/>
</dbReference>
<keyword evidence="1" id="KW-0233">DNA recombination</keyword>
<dbReference type="EMBL" id="FNRT01000002">
    <property type="protein sequence ID" value="SEC95768.1"/>
    <property type="molecule type" value="Genomic_DNA"/>
</dbReference>
<dbReference type="PANTHER" id="PTHR30349:SF92">
    <property type="entry name" value="SITE-SPECIFIC RECOMBINASE"/>
    <property type="match status" value="1"/>
</dbReference>
<dbReference type="Gene3D" id="1.10.443.10">
    <property type="entry name" value="Intergrase catalytic core"/>
    <property type="match status" value="1"/>
</dbReference>
<dbReference type="GO" id="GO:0015074">
    <property type="term" value="P:DNA integration"/>
    <property type="evidence" value="ECO:0007669"/>
    <property type="project" value="InterPro"/>
</dbReference>
<dbReference type="InterPro" id="IPR050090">
    <property type="entry name" value="Tyrosine_recombinase_XerCD"/>
</dbReference>
<evidence type="ECO:0000313" key="4">
    <source>
        <dbReference type="EMBL" id="SEC95768.1"/>
    </source>
</evidence>
<dbReference type="SUPFAM" id="SSF56349">
    <property type="entry name" value="DNA breaking-rejoining enzymes"/>
    <property type="match status" value="1"/>
</dbReference>
<dbReference type="InterPro" id="IPR002104">
    <property type="entry name" value="Integrase_catalytic"/>
</dbReference>
<keyword evidence="5" id="KW-1185">Reference proteome</keyword>
<name>A0A1H4WSR1_9ACTN</name>